<keyword evidence="2" id="KW-1185">Reference proteome</keyword>
<accession>A0A8R1EM59</accession>
<sequence length="217" mass="24352">MRKPAPKAKDVLDEDLLKAIDGVAENIHPESTTGKKSLKNTLINRLVANEKASFDTAAASASSEMLDDQALIGLLADVAGDAKIEKKLPPKSAQLRQEKRGLVLLRKEIFYQAIQSAEAPSARKALLGDVQDKSEREEAEQAERSEREQKLFTMALEFLEKIYKDDLMDSDTRKPVNVDPNAVKLFDQRPLGIWKKAEKYEELSLGFWNQWDQRAAA</sequence>
<dbReference type="EnsemblMetazoa" id="CJA37742c.1">
    <property type="protein sequence ID" value="CJA37742c.1"/>
    <property type="gene ID" value="WBGene00213589"/>
</dbReference>
<dbReference type="AlphaFoldDB" id="A0A8R1EM59"/>
<organism evidence="1 2">
    <name type="scientific">Caenorhabditis japonica</name>
    <dbReference type="NCBI Taxonomy" id="281687"/>
    <lineage>
        <taxon>Eukaryota</taxon>
        <taxon>Metazoa</taxon>
        <taxon>Ecdysozoa</taxon>
        <taxon>Nematoda</taxon>
        <taxon>Chromadorea</taxon>
        <taxon>Rhabditida</taxon>
        <taxon>Rhabditina</taxon>
        <taxon>Rhabditomorpha</taxon>
        <taxon>Rhabditoidea</taxon>
        <taxon>Rhabditidae</taxon>
        <taxon>Peloderinae</taxon>
        <taxon>Caenorhabditis</taxon>
    </lineage>
</organism>
<evidence type="ECO:0000313" key="1">
    <source>
        <dbReference type="EnsemblMetazoa" id="CJA37742c.1"/>
    </source>
</evidence>
<protein>
    <submittedName>
        <fullName evidence="1">Uncharacterized protein</fullName>
    </submittedName>
</protein>
<reference evidence="1" key="2">
    <citation type="submission" date="2022-06" db="UniProtKB">
        <authorList>
            <consortium name="EnsemblMetazoa"/>
        </authorList>
    </citation>
    <scope>IDENTIFICATION</scope>
    <source>
        <strain evidence="1">DF5081</strain>
    </source>
</reference>
<dbReference type="Proteomes" id="UP000005237">
    <property type="component" value="Unassembled WGS sequence"/>
</dbReference>
<evidence type="ECO:0000313" key="2">
    <source>
        <dbReference type="Proteomes" id="UP000005237"/>
    </source>
</evidence>
<proteinExistence type="predicted"/>
<name>A0A8R1EM59_CAEJA</name>
<reference evidence="2" key="1">
    <citation type="submission" date="2010-08" db="EMBL/GenBank/DDBJ databases">
        <authorList>
            <consortium name="Caenorhabditis japonica Sequencing Consortium"/>
            <person name="Wilson R.K."/>
        </authorList>
    </citation>
    <scope>NUCLEOTIDE SEQUENCE [LARGE SCALE GENOMIC DNA]</scope>
    <source>
        <strain evidence="2">DF5081</strain>
    </source>
</reference>